<reference evidence="3" key="2">
    <citation type="submission" date="2025-08" db="UniProtKB">
        <authorList>
            <consortium name="Ensembl"/>
        </authorList>
    </citation>
    <scope>IDENTIFICATION</scope>
</reference>
<dbReference type="OrthoDB" id="21678at2759"/>
<feature type="compositionally biased region" description="Basic residues" evidence="1">
    <location>
        <begin position="645"/>
        <end position="655"/>
    </location>
</feature>
<dbReference type="GeneTree" id="ENSGT00940000159736"/>
<proteinExistence type="predicted"/>
<feature type="compositionally biased region" description="Acidic residues" evidence="1">
    <location>
        <begin position="396"/>
        <end position="405"/>
    </location>
</feature>
<feature type="region of interest" description="Disordered" evidence="1">
    <location>
        <begin position="477"/>
        <end position="706"/>
    </location>
</feature>
<dbReference type="InParanoid" id="A0A667W8J6"/>
<reference evidence="3" key="3">
    <citation type="submission" date="2025-09" db="UniProtKB">
        <authorList>
            <consortium name="Ensembl"/>
        </authorList>
    </citation>
    <scope>IDENTIFICATION</scope>
</reference>
<accession>A0A667W8J6</accession>
<sequence>MVSTRERARAAMAAVDRRNPNLDDFVGLNWSSWIDIANILASDAGPSVEECSKSGKSRTETMTLRKEDMPIYGHCPAHDDFFLVVCSHCGQVVKPQAFEKHCERRHGPLSKLCSQSSTLAPQQRPRPGRPPSVLSSSRERQTDSRHREAGDSATAPVPHHRPAKAQKEVVSLPSVETFPQENQPLPPYSSMVHPRVPPWHSGPLPPGGSSSSFTSASSSEKLPLQKAVAGQSSDPHNPLRGPRTYSRIYKKVDKKECDLDKHCGVLDPERKKLCTRQLMCNIHSIHQRRKVAGRSKTFDQLVMEQRTGSPGHDPVRVPGHDLGRLTVTPKDAQSHAQAPEEKSASQCNKHNFGSNCSILSRSGESPESGPEEDGDSAVDVEVQPPYPFNQSLLSSEESEGEEQEEARDLPATPWHPKPLGLCTFGSRTLGCSIFTFDRRLHHLRFALSAMVEHHISTHLWKKMPQVSTGLRSHHVTAATTGSSVRTGARTSSPSGSSSLSPTPSGQSETKSSQHNPLSTKPPSSTTSANLGPGRLRNPVGRPSKSRQRELELTQTASTASKVTKLLHSGEDQTSKHIRDSALHKKGQTHSPTRVYPSPSTQGPINGTLCLAERPCPSQSVKHSERHSPSPLPGLGKHSPFTAPHHATHATARSRGRPPGAQRRAAGDDHRGLAQKRKASSGSPPLSPSLSRTPKSHSSLFSWKGESIGAMLARGLEKRMDSS</sequence>
<feature type="compositionally biased region" description="Polar residues" evidence="1">
    <location>
        <begin position="344"/>
        <end position="360"/>
    </location>
</feature>
<dbReference type="Ensembl" id="ENSMMDT00005000537.1">
    <property type="protein sequence ID" value="ENSMMDP00005000525.1"/>
    <property type="gene ID" value="ENSMMDG00005000350.1"/>
</dbReference>
<feature type="compositionally biased region" description="Polar residues" evidence="1">
    <location>
        <begin position="552"/>
        <end position="561"/>
    </location>
</feature>
<dbReference type="PANTHER" id="PTHR15117:SF5">
    <property type="entry name" value="ATAXIN-7-LIKE PROTEIN 2"/>
    <property type="match status" value="1"/>
</dbReference>
<organism evidence="3 4">
    <name type="scientific">Myripristis murdjan</name>
    <name type="common">pinecone soldierfish</name>
    <dbReference type="NCBI Taxonomy" id="586833"/>
    <lineage>
        <taxon>Eukaryota</taxon>
        <taxon>Metazoa</taxon>
        <taxon>Chordata</taxon>
        <taxon>Craniata</taxon>
        <taxon>Vertebrata</taxon>
        <taxon>Euteleostomi</taxon>
        <taxon>Actinopterygii</taxon>
        <taxon>Neopterygii</taxon>
        <taxon>Teleostei</taxon>
        <taxon>Neoteleostei</taxon>
        <taxon>Acanthomorphata</taxon>
        <taxon>Holocentriformes</taxon>
        <taxon>Holocentridae</taxon>
        <taxon>Myripristis</taxon>
    </lineage>
</organism>
<feature type="compositionally biased region" description="Acidic residues" evidence="1">
    <location>
        <begin position="369"/>
        <end position="378"/>
    </location>
</feature>
<dbReference type="PROSITE" id="PS51505">
    <property type="entry name" value="SCA7"/>
    <property type="match status" value="1"/>
</dbReference>
<name>A0A667W8J6_9TELE</name>
<feature type="compositionally biased region" description="Basic and acidic residues" evidence="1">
    <location>
        <begin position="137"/>
        <end position="150"/>
    </location>
</feature>
<feature type="compositionally biased region" description="Low complexity" evidence="1">
    <location>
        <begin position="486"/>
        <end position="507"/>
    </location>
</feature>
<feature type="region of interest" description="Disordered" evidence="1">
    <location>
        <begin position="178"/>
        <end position="243"/>
    </location>
</feature>
<dbReference type="AlphaFoldDB" id="A0A667W8J6"/>
<dbReference type="InterPro" id="IPR013243">
    <property type="entry name" value="SCA7_dom"/>
</dbReference>
<feature type="compositionally biased region" description="Basic and acidic residues" evidence="1">
    <location>
        <begin position="567"/>
        <end position="582"/>
    </location>
</feature>
<dbReference type="Proteomes" id="UP000472263">
    <property type="component" value="Chromosome 7"/>
</dbReference>
<feature type="compositionally biased region" description="Low complexity" evidence="1">
    <location>
        <begin position="679"/>
        <end position="690"/>
    </location>
</feature>
<feature type="domain" description="SCA7" evidence="2">
    <location>
        <begin position="250"/>
        <end position="317"/>
    </location>
</feature>
<dbReference type="PANTHER" id="PTHR15117">
    <property type="entry name" value="ATAXIN 7 RELATED"/>
    <property type="match status" value="1"/>
</dbReference>
<feature type="compositionally biased region" description="Low complexity" evidence="1">
    <location>
        <begin position="198"/>
        <end position="219"/>
    </location>
</feature>
<feature type="region of interest" description="Disordered" evidence="1">
    <location>
        <begin position="113"/>
        <end position="166"/>
    </location>
</feature>
<evidence type="ECO:0000256" key="1">
    <source>
        <dbReference type="SAM" id="MobiDB-lite"/>
    </source>
</evidence>
<reference evidence="3" key="1">
    <citation type="submission" date="2019-06" db="EMBL/GenBank/DDBJ databases">
        <authorList>
            <consortium name="Wellcome Sanger Institute Data Sharing"/>
        </authorList>
    </citation>
    <scope>NUCLEOTIDE SEQUENCE [LARGE SCALE GENOMIC DNA]</scope>
</reference>
<feature type="compositionally biased region" description="Polar residues" evidence="1">
    <location>
        <begin position="691"/>
        <end position="700"/>
    </location>
</feature>
<feature type="compositionally biased region" description="Basic and acidic residues" evidence="1">
    <location>
        <begin position="313"/>
        <end position="323"/>
    </location>
</feature>
<dbReference type="Pfam" id="PF08313">
    <property type="entry name" value="SCA7"/>
    <property type="match status" value="1"/>
</dbReference>
<protein>
    <submittedName>
        <fullName evidence="3">Ataxin 7-like 2b</fullName>
    </submittedName>
</protein>
<dbReference type="InterPro" id="IPR052237">
    <property type="entry name" value="Ataxin-7-like_regulator"/>
</dbReference>
<dbReference type="FunCoup" id="A0A667W8J6">
    <property type="interactions" value="66"/>
</dbReference>
<feature type="compositionally biased region" description="Low complexity" evidence="1">
    <location>
        <begin position="516"/>
        <end position="527"/>
    </location>
</feature>
<dbReference type="Gene3D" id="6.10.140.1270">
    <property type="match status" value="1"/>
</dbReference>
<evidence type="ECO:0000259" key="2">
    <source>
        <dbReference type="PROSITE" id="PS51505"/>
    </source>
</evidence>
<keyword evidence="4" id="KW-1185">Reference proteome</keyword>
<evidence type="ECO:0000313" key="3">
    <source>
        <dbReference type="Ensembl" id="ENSMMDP00005000525.1"/>
    </source>
</evidence>
<gene>
    <name evidence="3" type="primary">ATXN7L2</name>
    <name evidence="3" type="synonym">atxn7l2b</name>
</gene>
<evidence type="ECO:0000313" key="4">
    <source>
        <dbReference type="Proteomes" id="UP000472263"/>
    </source>
</evidence>
<feature type="region of interest" description="Disordered" evidence="1">
    <location>
        <begin position="305"/>
        <end position="415"/>
    </location>
</feature>